<comment type="pathway">
    <text evidence="10 11">Cell wall biogenesis; peptidoglycan recycling.</text>
</comment>
<feature type="binding site" evidence="11">
    <location>
        <position position="62"/>
    </location>
    <ligand>
        <name>substrate</name>
    </ligand>
</feature>
<evidence type="ECO:0000313" key="13">
    <source>
        <dbReference type="EMBL" id="TCK70029.1"/>
    </source>
</evidence>
<keyword evidence="3 11" id="KW-0132">Cell division</keyword>
<dbReference type="GO" id="GO:0009254">
    <property type="term" value="P:peptidoglycan turnover"/>
    <property type="evidence" value="ECO:0007669"/>
    <property type="project" value="UniProtKB-UniRule"/>
</dbReference>
<feature type="site" description="Important for catalytic activity" evidence="11">
    <location>
        <position position="175"/>
    </location>
</feature>
<comment type="similarity">
    <text evidence="11">Belongs to the glycosyl hydrolase 3 family. NagZ subfamily.</text>
</comment>
<dbReference type="EMBL" id="SMGJ01000003">
    <property type="protein sequence ID" value="TCK70029.1"/>
    <property type="molecule type" value="Genomic_DNA"/>
</dbReference>
<feature type="active site" description="Proton donor/acceptor" evidence="11">
    <location>
        <position position="177"/>
    </location>
</feature>
<dbReference type="UniPathway" id="UPA00544"/>
<evidence type="ECO:0000259" key="12">
    <source>
        <dbReference type="Pfam" id="PF00933"/>
    </source>
</evidence>
<name>A0A4R1L1A6_9PAST</name>
<evidence type="ECO:0000256" key="4">
    <source>
        <dbReference type="ARBA" id="ARBA00022801"/>
    </source>
</evidence>
<organism evidence="13 14">
    <name type="scientific">Lonepinella koalarum</name>
    <dbReference type="NCBI Taxonomy" id="53417"/>
    <lineage>
        <taxon>Bacteria</taxon>
        <taxon>Pseudomonadati</taxon>
        <taxon>Pseudomonadota</taxon>
        <taxon>Gammaproteobacteria</taxon>
        <taxon>Pasteurellales</taxon>
        <taxon>Pasteurellaceae</taxon>
        <taxon>Lonepinella</taxon>
    </lineage>
</organism>
<dbReference type="InterPro" id="IPR022956">
    <property type="entry name" value="Beta_hexosaminidase_bac"/>
</dbReference>
<evidence type="ECO:0000256" key="8">
    <source>
        <dbReference type="ARBA" id="ARBA00023306"/>
    </source>
</evidence>
<dbReference type="GO" id="GO:0009252">
    <property type="term" value="P:peptidoglycan biosynthetic process"/>
    <property type="evidence" value="ECO:0007669"/>
    <property type="project" value="UniProtKB-KW"/>
</dbReference>
<evidence type="ECO:0000256" key="3">
    <source>
        <dbReference type="ARBA" id="ARBA00022618"/>
    </source>
</evidence>
<dbReference type="RefSeq" id="WP_132301608.1">
    <property type="nucleotide sequence ID" value="NZ_CP170642.1"/>
</dbReference>
<dbReference type="HAMAP" id="MF_00364">
    <property type="entry name" value="NagZ"/>
    <property type="match status" value="1"/>
</dbReference>
<dbReference type="OrthoDB" id="9786661at2"/>
<evidence type="ECO:0000256" key="5">
    <source>
        <dbReference type="ARBA" id="ARBA00022960"/>
    </source>
</evidence>
<keyword evidence="14" id="KW-1185">Reference proteome</keyword>
<keyword evidence="2 11" id="KW-0963">Cytoplasm</keyword>
<dbReference type="InterPro" id="IPR001764">
    <property type="entry name" value="Glyco_hydro_3_N"/>
</dbReference>
<dbReference type="Proteomes" id="UP000295496">
    <property type="component" value="Unassembled WGS sequence"/>
</dbReference>
<keyword evidence="9 11" id="KW-0961">Cell wall biogenesis/degradation</keyword>
<dbReference type="GO" id="GO:0004563">
    <property type="term" value="F:beta-N-acetylhexosaminidase activity"/>
    <property type="evidence" value="ECO:0007669"/>
    <property type="project" value="UniProtKB-UniRule"/>
</dbReference>
<comment type="function">
    <text evidence="11">Plays a role in peptidoglycan recycling by cleaving the terminal beta-1,4-linked N-acetylglucosamine (GlcNAc) from peptide-linked peptidoglycan fragments, giving rise to free GlcNAc, anhydro-N-acetylmuramic acid and anhydro-N-acetylmuramic acid-linked peptides.</text>
</comment>
<dbReference type="GO" id="GO:0051301">
    <property type="term" value="P:cell division"/>
    <property type="evidence" value="ECO:0007669"/>
    <property type="project" value="UniProtKB-KW"/>
</dbReference>
<evidence type="ECO:0000313" key="14">
    <source>
        <dbReference type="Proteomes" id="UP000295496"/>
    </source>
</evidence>
<feature type="active site" description="Nucleophile" evidence="11">
    <location>
        <position position="249"/>
    </location>
</feature>
<dbReference type="Pfam" id="PF00933">
    <property type="entry name" value="Glyco_hydro_3"/>
    <property type="match status" value="1"/>
</dbReference>
<dbReference type="SUPFAM" id="SSF51445">
    <property type="entry name" value="(Trans)glycosidases"/>
    <property type="match status" value="1"/>
</dbReference>
<accession>A0A4R1L1A6</accession>
<comment type="subcellular location">
    <subcellularLocation>
        <location evidence="11">Cytoplasm</location>
    </subcellularLocation>
</comment>
<protein>
    <recommendedName>
        <fullName evidence="11">Beta-hexosaminidase</fullName>
        <ecNumber evidence="11">3.2.1.52</ecNumber>
    </recommendedName>
    <alternativeName>
        <fullName evidence="11">Beta-N-acetylhexosaminidase</fullName>
    </alternativeName>
    <alternativeName>
        <fullName evidence="11">N-acetyl-beta-glucosaminidase</fullName>
    </alternativeName>
</protein>
<dbReference type="GO" id="GO:0005975">
    <property type="term" value="P:carbohydrate metabolic process"/>
    <property type="evidence" value="ECO:0007669"/>
    <property type="project" value="InterPro"/>
</dbReference>
<feature type="binding site" evidence="11">
    <location>
        <position position="70"/>
    </location>
    <ligand>
        <name>substrate</name>
    </ligand>
</feature>
<evidence type="ECO:0000256" key="9">
    <source>
        <dbReference type="ARBA" id="ARBA00023316"/>
    </source>
</evidence>
<evidence type="ECO:0000256" key="2">
    <source>
        <dbReference type="ARBA" id="ARBA00022490"/>
    </source>
</evidence>
<evidence type="ECO:0000256" key="6">
    <source>
        <dbReference type="ARBA" id="ARBA00022984"/>
    </source>
</evidence>
<dbReference type="FunFam" id="3.20.20.300:FF:000001">
    <property type="entry name" value="Beta-hexosaminidase"/>
    <property type="match status" value="1"/>
</dbReference>
<keyword evidence="6 11" id="KW-0573">Peptidoglycan synthesis</keyword>
<dbReference type="GO" id="GO:0005737">
    <property type="term" value="C:cytoplasm"/>
    <property type="evidence" value="ECO:0007669"/>
    <property type="project" value="UniProtKB-SubCell"/>
</dbReference>
<dbReference type="NCBIfam" id="NF003740">
    <property type="entry name" value="PRK05337.1"/>
    <property type="match status" value="1"/>
</dbReference>
<keyword evidence="7 11" id="KW-0326">Glycosidase</keyword>
<dbReference type="GO" id="GO:0071555">
    <property type="term" value="P:cell wall organization"/>
    <property type="evidence" value="ECO:0007669"/>
    <property type="project" value="UniProtKB-KW"/>
</dbReference>
<keyword evidence="4 11" id="KW-0378">Hydrolase</keyword>
<dbReference type="AlphaFoldDB" id="A0A4R1L1A6"/>
<evidence type="ECO:0000256" key="7">
    <source>
        <dbReference type="ARBA" id="ARBA00023295"/>
    </source>
</evidence>
<dbReference type="InterPro" id="IPR017853">
    <property type="entry name" value="GH"/>
</dbReference>
<dbReference type="PANTHER" id="PTHR30480:SF13">
    <property type="entry name" value="BETA-HEXOSAMINIDASE"/>
    <property type="match status" value="1"/>
</dbReference>
<evidence type="ECO:0000256" key="11">
    <source>
        <dbReference type="HAMAP-Rule" id="MF_00364"/>
    </source>
</evidence>
<keyword evidence="8 11" id="KW-0131">Cell cycle</keyword>
<keyword evidence="5 11" id="KW-0133">Cell shape</keyword>
<evidence type="ECO:0000256" key="10">
    <source>
        <dbReference type="ARBA" id="ARBA00037880"/>
    </source>
</evidence>
<dbReference type="Gene3D" id="3.20.20.300">
    <property type="entry name" value="Glycoside hydrolase, family 3, N-terminal domain"/>
    <property type="match status" value="1"/>
</dbReference>
<comment type="caution">
    <text evidence="13">The sequence shown here is derived from an EMBL/GenBank/DDBJ whole genome shotgun (WGS) entry which is preliminary data.</text>
</comment>
<sequence>MSTLLIDLKGQQLEQEEIEKLAHPLVAGLILFSRNFYDREQIQALIKEVRQRVKKPLLVTVDQEGGRVQRFRDGFTQLPAMQSFAEIGFDQQTQQHLALESGWQMAAEMTALDIDLSFAPVLDLGHQCKAIGDRSFHADIEPVIRLATAFITGMKQAGMATTGKHFPGHGHVIADSHLETPYDKRPSAVIFEQDIQPFQQLIANNLLNAIMPAHVIYSQCDDQPASGSSYWLQTILRQEFGFNGAIFSDDLGMKGAGFMGNFVQRCEKALQAGCDLLLLCNEPDGVVQVLDNLKLPENAPHLEQRQRRLRSLFKQKSFRWNELTKTERWLKNHKALTTLQQQWLECKA</sequence>
<feature type="binding site" evidence="11">
    <location>
        <position position="134"/>
    </location>
    <ligand>
        <name>substrate</name>
    </ligand>
</feature>
<proteinExistence type="inferred from homology"/>
<comment type="catalytic activity">
    <reaction evidence="1 11">
        <text>Hydrolysis of terminal non-reducing N-acetyl-D-hexosamine residues in N-acetyl-beta-D-hexosaminides.</text>
        <dbReference type="EC" id="3.2.1.52"/>
    </reaction>
</comment>
<evidence type="ECO:0000256" key="1">
    <source>
        <dbReference type="ARBA" id="ARBA00001231"/>
    </source>
</evidence>
<dbReference type="PANTHER" id="PTHR30480">
    <property type="entry name" value="BETA-HEXOSAMINIDASE-RELATED"/>
    <property type="match status" value="1"/>
</dbReference>
<dbReference type="GO" id="GO:0008360">
    <property type="term" value="P:regulation of cell shape"/>
    <property type="evidence" value="ECO:0007669"/>
    <property type="project" value="UniProtKB-KW"/>
</dbReference>
<feature type="binding site" evidence="11">
    <location>
        <begin position="164"/>
        <end position="165"/>
    </location>
    <ligand>
        <name>substrate</name>
    </ligand>
</feature>
<dbReference type="EC" id="3.2.1.52" evidence="11"/>
<dbReference type="InterPro" id="IPR036962">
    <property type="entry name" value="Glyco_hydro_3_N_sf"/>
</dbReference>
<gene>
    <name evidence="11" type="primary">nagZ</name>
    <name evidence="13" type="ORF">EV692_1252</name>
</gene>
<reference evidence="13 14" key="1">
    <citation type="submission" date="2019-03" db="EMBL/GenBank/DDBJ databases">
        <title>Genomic Encyclopedia of Type Strains, Phase IV (KMG-IV): sequencing the most valuable type-strain genomes for metagenomic binning, comparative biology and taxonomic classification.</title>
        <authorList>
            <person name="Goeker M."/>
        </authorList>
    </citation>
    <scope>NUCLEOTIDE SEQUENCE [LARGE SCALE GENOMIC DNA]</scope>
    <source>
        <strain evidence="13 14">DSM 10053</strain>
    </source>
</reference>
<dbReference type="InterPro" id="IPR050226">
    <property type="entry name" value="NagZ_Beta-hexosaminidase"/>
</dbReference>
<feature type="domain" description="Glycoside hydrolase family 3 N-terminal" evidence="12">
    <location>
        <begin position="6"/>
        <end position="311"/>
    </location>
</feature>